<dbReference type="PROSITE" id="PS50109">
    <property type="entry name" value="HIS_KIN"/>
    <property type="match status" value="1"/>
</dbReference>
<proteinExistence type="predicted"/>
<reference evidence="11 12" key="1">
    <citation type="journal article" date="2019" name="Int. J. Syst. Evol. Microbiol.">
        <title>The Global Catalogue of Microorganisms (GCM) 10K type strain sequencing project: providing services to taxonomists for standard genome sequencing and annotation.</title>
        <authorList>
            <consortium name="The Broad Institute Genomics Platform"/>
            <consortium name="The Broad Institute Genome Sequencing Center for Infectious Disease"/>
            <person name="Wu L."/>
            <person name="Ma J."/>
        </authorList>
    </citation>
    <scope>NUCLEOTIDE SEQUENCE [LARGE SCALE GENOMIC DNA]</scope>
    <source>
        <strain evidence="11 12">DSM 29988</strain>
    </source>
</reference>
<keyword evidence="12" id="KW-1185">Reference proteome</keyword>
<evidence type="ECO:0000256" key="3">
    <source>
        <dbReference type="ARBA" id="ARBA00012438"/>
    </source>
</evidence>
<keyword evidence="4" id="KW-0472">Membrane</keyword>
<dbReference type="PANTHER" id="PTHR44936">
    <property type="entry name" value="SENSOR PROTEIN CREC"/>
    <property type="match status" value="1"/>
</dbReference>
<feature type="region of interest" description="Disordered" evidence="9">
    <location>
        <begin position="225"/>
        <end position="250"/>
    </location>
</feature>
<dbReference type="InterPro" id="IPR050980">
    <property type="entry name" value="2C_sensor_his_kinase"/>
</dbReference>
<dbReference type="CDD" id="cd00075">
    <property type="entry name" value="HATPase"/>
    <property type="match status" value="1"/>
</dbReference>
<dbReference type="InterPro" id="IPR036097">
    <property type="entry name" value="HisK_dim/P_sf"/>
</dbReference>
<protein>
    <recommendedName>
        <fullName evidence="3">histidine kinase</fullName>
        <ecNumber evidence="3">2.7.13.3</ecNumber>
    </recommendedName>
</protein>
<evidence type="ECO:0000313" key="12">
    <source>
        <dbReference type="Proteomes" id="UP001596481"/>
    </source>
</evidence>
<dbReference type="Pfam" id="PF02518">
    <property type="entry name" value="HATPase_c"/>
    <property type="match status" value="1"/>
</dbReference>
<accession>A0ABD5ZDM9</accession>
<keyword evidence="5" id="KW-0808">Transferase</keyword>
<dbReference type="InterPro" id="IPR036890">
    <property type="entry name" value="HATPase_C_sf"/>
</dbReference>
<dbReference type="SMART" id="SM00387">
    <property type="entry name" value="HATPase_c"/>
    <property type="match status" value="1"/>
</dbReference>
<keyword evidence="7 11" id="KW-0418">Kinase</keyword>
<dbReference type="RefSeq" id="WP_390222692.1">
    <property type="nucleotide sequence ID" value="NZ_JBHTAA010000002.1"/>
</dbReference>
<dbReference type="CDD" id="cd00082">
    <property type="entry name" value="HisKA"/>
    <property type="match status" value="1"/>
</dbReference>
<name>A0ABD5ZDM9_9EURY</name>
<feature type="domain" description="Histidine kinase" evidence="10">
    <location>
        <begin position="1"/>
        <end position="210"/>
    </location>
</feature>
<evidence type="ECO:0000256" key="5">
    <source>
        <dbReference type="ARBA" id="ARBA00022679"/>
    </source>
</evidence>
<evidence type="ECO:0000256" key="2">
    <source>
        <dbReference type="ARBA" id="ARBA00004651"/>
    </source>
</evidence>
<dbReference type="InterPro" id="IPR003661">
    <property type="entry name" value="HisK_dim/P_dom"/>
</dbReference>
<dbReference type="PANTHER" id="PTHR44936:SF10">
    <property type="entry name" value="SENSOR PROTEIN RSTB"/>
    <property type="match status" value="1"/>
</dbReference>
<dbReference type="InterPro" id="IPR003594">
    <property type="entry name" value="HATPase_dom"/>
</dbReference>
<evidence type="ECO:0000256" key="7">
    <source>
        <dbReference type="ARBA" id="ARBA00022777"/>
    </source>
</evidence>
<dbReference type="SUPFAM" id="SSF47384">
    <property type="entry name" value="Homodimeric domain of signal transducing histidine kinase"/>
    <property type="match status" value="1"/>
</dbReference>
<sequence>MLRHDLRNDLTVIEGYTSIVRETIDDTDLEQYLDIVLKKSSELTNLSNHARQIEKTIRSGESPVRTDISALVSKYVGSVASTRPEVELTTEIQPETYALAGRLLPVALDNLMENALKHSDEETPEVCVTVESVTEQNARYVDIHVADNGPGIPKSERHALETGTETPLEHASGIGLWLVHWVATQMEGELLIRDNDPKGSIVTLRLLHAGRTNYVQQADERSVFRFNSDPREHSSDSQTMADSEEHTETT</sequence>
<dbReference type="Pfam" id="PF00512">
    <property type="entry name" value="HisKA"/>
    <property type="match status" value="1"/>
</dbReference>
<dbReference type="EC" id="2.7.13.3" evidence="3"/>
<organism evidence="11 12">
    <name type="scientific">Haloferax namakaokahaiae</name>
    <dbReference type="NCBI Taxonomy" id="1748331"/>
    <lineage>
        <taxon>Archaea</taxon>
        <taxon>Methanobacteriati</taxon>
        <taxon>Methanobacteriota</taxon>
        <taxon>Stenosarchaea group</taxon>
        <taxon>Halobacteria</taxon>
        <taxon>Halobacteriales</taxon>
        <taxon>Haloferacaceae</taxon>
        <taxon>Haloferax</taxon>
    </lineage>
</organism>
<dbReference type="InterPro" id="IPR005467">
    <property type="entry name" value="His_kinase_dom"/>
</dbReference>
<gene>
    <name evidence="11" type="ORF">ACFQJC_07425</name>
</gene>
<dbReference type="AlphaFoldDB" id="A0ABD5ZDM9"/>
<dbReference type="Gene3D" id="1.10.287.130">
    <property type="match status" value="1"/>
</dbReference>
<evidence type="ECO:0000313" key="11">
    <source>
        <dbReference type="EMBL" id="MFC7203341.1"/>
    </source>
</evidence>
<feature type="compositionally biased region" description="Basic and acidic residues" evidence="9">
    <location>
        <begin position="225"/>
        <end position="235"/>
    </location>
</feature>
<evidence type="ECO:0000256" key="1">
    <source>
        <dbReference type="ARBA" id="ARBA00000085"/>
    </source>
</evidence>
<comment type="subcellular location">
    <subcellularLocation>
        <location evidence="2">Cell membrane</location>
        <topology evidence="2">Multi-pass membrane protein</topology>
    </subcellularLocation>
</comment>
<dbReference type="Proteomes" id="UP001596481">
    <property type="component" value="Unassembled WGS sequence"/>
</dbReference>
<dbReference type="Gene3D" id="3.30.565.10">
    <property type="entry name" value="Histidine kinase-like ATPase, C-terminal domain"/>
    <property type="match status" value="1"/>
</dbReference>
<evidence type="ECO:0000256" key="9">
    <source>
        <dbReference type="SAM" id="MobiDB-lite"/>
    </source>
</evidence>
<keyword evidence="4" id="KW-1003">Cell membrane</keyword>
<evidence type="ECO:0000259" key="10">
    <source>
        <dbReference type="PROSITE" id="PS50109"/>
    </source>
</evidence>
<keyword evidence="6" id="KW-0547">Nucleotide-binding</keyword>
<keyword evidence="8" id="KW-0067">ATP-binding</keyword>
<dbReference type="GO" id="GO:0005524">
    <property type="term" value="F:ATP binding"/>
    <property type="evidence" value="ECO:0007669"/>
    <property type="project" value="UniProtKB-KW"/>
</dbReference>
<evidence type="ECO:0000256" key="8">
    <source>
        <dbReference type="ARBA" id="ARBA00022840"/>
    </source>
</evidence>
<dbReference type="EMBL" id="JBHTAA010000002">
    <property type="protein sequence ID" value="MFC7203341.1"/>
    <property type="molecule type" value="Genomic_DNA"/>
</dbReference>
<dbReference type="GO" id="GO:0005886">
    <property type="term" value="C:plasma membrane"/>
    <property type="evidence" value="ECO:0007669"/>
    <property type="project" value="UniProtKB-SubCell"/>
</dbReference>
<comment type="caution">
    <text evidence="11">The sequence shown here is derived from an EMBL/GenBank/DDBJ whole genome shotgun (WGS) entry which is preliminary data.</text>
</comment>
<comment type="catalytic activity">
    <reaction evidence="1">
        <text>ATP + protein L-histidine = ADP + protein N-phospho-L-histidine.</text>
        <dbReference type="EC" id="2.7.13.3"/>
    </reaction>
</comment>
<dbReference type="GO" id="GO:0004673">
    <property type="term" value="F:protein histidine kinase activity"/>
    <property type="evidence" value="ECO:0007669"/>
    <property type="project" value="UniProtKB-EC"/>
</dbReference>
<evidence type="ECO:0000256" key="6">
    <source>
        <dbReference type="ARBA" id="ARBA00022741"/>
    </source>
</evidence>
<evidence type="ECO:0000256" key="4">
    <source>
        <dbReference type="ARBA" id="ARBA00022475"/>
    </source>
</evidence>
<dbReference type="SUPFAM" id="SSF55874">
    <property type="entry name" value="ATPase domain of HSP90 chaperone/DNA topoisomerase II/histidine kinase"/>
    <property type="match status" value="1"/>
</dbReference>